<dbReference type="InterPro" id="IPR013216">
    <property type="entry name" value="Methyltransf_11"/>
</dbReference>
<dbReference type="InterPro" id="IPR029063">
    <property type="entry name" value="SAM-dependent_MTases_sf"/>
</dbReference>
<keyword evidence="3" id="KW-1185">Reference proteome</keyword>
<evidence type="ECO:0000313" key="2">
    <source>
        <dbReference type="EMBL" id="GJE61280.1"/>
    </source>
</evidence>
<comment type="caution">
    <text evidence="2">The sequence shown here is derived from an EMBL/GenBank/DDBJ whole genome shotgun (WGS) entry which is preliminary data.</text>
</comment>
<reference evidence="2" key="2">
    <citation type="submission" date="2021-08" db="EMBL/GenBank/DDBJ databases">
        <authorList>
            <person name="Tani A."/>
            <person name="Ola A."/>
            <person name="Ogura Y."/>
            <person name="Katsura K."/>
            <person name="Hayashi T."/>
        </authorList>
    </citation>
    <scope>NUCLEOTIDE SEQUENCE</scope>
    <source>
        <strain evidence="2">DSM 23632</strain>
    </source>
</reference>
<dbReference type="Gene3D" id="3.40.50.150">
    <property type="entry name" value="Vaccinia Virus protein VP39"/>
    <property type="match status" value="1"/>
</dbReference>
<dbReference type="GO" id="GO:0032259">
    <property type="term" value="P:methylation"/>
    <property type="evidence" value="ECO:0007669"/>
    <property type="project" value="UniProtKB-KW"/>
</dbReference>
<dbReference type="SUPFAM" id="SSF53335">
    <property type="entry name" value="S-adenosyl-L-methionine-dependent methyltransferases"/>
    <property type="match status" value="1"/>
</dbReference>
<dbReference type="Pfam" id="PF08241">
    <property type="entry name" value="Methyltransf_11"/>
    <property type="match status" value="1"/>
</dbReference>
<dbReference type="Proteomes" id="UP001055057">
    <property type="component" value="Unassembled WGS sequence"/>
</dbReference>
<keyword evidence="2" id="KW-0489">Methyltransferase</keyword>
<protein>
    <submittedName>
        <fullName evidence="2">2-methoxy-6-polyprenyl-1,4-benzoquinol methylase, mitochondrial</fullName>
    </submittedName>
</protein>
<organism evidence="2 3">
    <name type="scientific">Methylobacterium trifolii</name>
    <dbReference type="NCBI Taxonomy" id="1003092"/>
    <lineage>
        <taxon>Bacteria</taxon>
        <taxon>Pseudomonadati</taxon>
        <taxon>Pseudomonadota</taxon>
        <taxon>Alphaproteobacteria</taxon>
        <taxon>Hyphomicrobiales</taxon>
        <taxon>Methylobacteriaceae</taxon>
        <taxon>Methylobacterium</taxon>
    </lineage>
</organism>
<dbReference type="GO" id="GO:0008168">
    <property type="term" value="F:methyltransferase activity"/>
    <property type="evidence" value="ECO:0007669"/>
    <property type="project" value="UniProtKB-KW"/>
</dbReference>
<dbReference type="PANTHER" id="PTHR42912:SF80">
    <property type="entry name" value="METHYLTRANSFERASE DOMAIN-CONTAINING PROTEIN"/>
    <property type="match status" value="1"/>
</dbReference>
<sequence length="262" mass="30002">MQNWSVKDDIREYWTKRAETYDLSPGHGVAKLAEMEAWKHVITDHLGYGQERKALDLACGTGVMTMIMHDLRFDVTGLDFTDAMMSRAKRKAEVAQARIHFLARDAEDTYEPDESYDVIIARHLVWTLVDPGKAFAEWNRILKPGGRLLVIDGDFVSKHWLERLMPLLDRIFGNRTDGHSLLTPEQWQAHHRILERIHFKQGVRCTDVMELLAASGFGLIRNDVGLSAIRGSRQHSSLSRNWITSHFNHRFAVSGEKRSGLV</sequence>
<evidence type="ECO:0000259" key="1">
    <source>
        <dbReference type="Pfam" id="PF08241"/>
    </source>
</evidence>
<name>A0ABQ4U619_9HYPH</name>
<keyword evidence="2" id="KW-0808">Transferase</keyword>
<reference evidence="2" key="1">
    <citation type="journal article" date="2021" name="Front. Microbiol.">
        <title>Comprehensive Comparative Genomics and Phenotyping of Methylobacterium Species.</title>
        <authorList>
            <person name="Alessa O."/>
            <person name="Ogura Y."/>
            <person name="Fujitani Y."/>
            <person name="Takami H."/>
            <person name="Hayashi T."/>
            <person name="Sahin N."/>
            <person name="Tani A."/>
        </authorList>
    </citation>
    <scope>NUCLEOTIDE SEQUENCE</scope>
    <source>
        <strain evidence="2">DSM 23632</strain>
    </source>
</reference>
<dbReference type="RefSeq" id="WP_238183849.1">
    <property type="nucleotide sequence ID" value="NZ_BPRB01000199.1"/>
</dbReference>
<feature type="domain" description="Methyltransferase type 11" evidence="1">
    <location>
        <begin position="55"/>
        <end position="150"/>
    </location>
</feature>
<gene>
    <name evidence="2" type="primary">COQ5_4</name>
    <name evidence="2" type="ORF">MPOCJGCO_3401</name>
</gene>
<dbReference type="CDD" id="cd02440">
    <property type="entry name" value="AdoMet_MTases"/>
    <property type="match status" value="1"/>
</dbReference>
<dbReference type="PANTHER" id="PTHR42912">
    <property type="entry name" value="METHYLTRANSFERASE"/>
    <property type="match status" value="1"/>
</dbReference>
<accession>A0ABQ4U619</accession>
<dbReference type="InterPro" id="IPR050508">
    <property type="entry name" value="Methyltransf_Superfamily"/>
</dbReference>
<evidence type="ECO:0000313" key="3">
    <source>
        <dbReference type="Proteomes" id="UP001055057"/>
    </source>
</evidence>
<proteinExistence type="predicted"/>
<dbReference type="EMBL" id="BPRB01000199">
    <property type="protein sequence ID" value="GJE61280.1"/>
    <property type="molecule type" value="Genomic_DNA"/>
</dbReference>